<sequence length="174" mass="19786">MIKFCADYLRIILFCGGLLIGIQIPAVVDQYAKRIDAQLTEAVDVFAGFQQTADLYFKGNIKNLISHYKSSDDPVFKNDATSILFISDRVTYLKSEKLALEQSALMRTAHVLFFADNKVFQQTLEHYSYMILIDPQALIWGLISGLLIASFFDLLFYGIGYLSRLNKRHKKLSA</sequence>
<dbReference type="Proteomes" id="UP000011864">
    <property type="component" value="Chromosome"/>
</dbReference>
<dbReference type="KEGG" id="gps:C427_5150"/>
<dbReference type="HOGENOM" id="CLU_119061_0_0_6"/>
<keyword evidence="3" id="KW-1185">Reference proteome</keyword>
<reference evidence="2 3" key="1">
    <citation type="journal article" date="2013" name="Genome Announc.">
        <title>Complete Genome Sequence of Glaciecola psychrophila Strain 170T.</title>
        <authorList>
            <person name="Yin J."/>
            <person name="Chen J."/>
            <person name="Liu G."/>
            <person name="Yu Y."/>
            <person name="Song L."/>
            <person name="Wang X."/>
            <person name="Qu X."/>
        </authorList>
    </citation>
    <scope>NUCLEOTIDE SEQUENCE [LARGE SCALE GENOMIC DNA]</scope>
    <source>
        <strain evidence="2 3">170</strain>
    </source>
</reference>
<dbReference type="InterPro" id="IPR022584">
    <property type="entry name" value="DUF2937"/>
</dbReference>
<dbReference type="OrthoDB" id="7021410at2"/>
<accession>K6ZP91</accession>
<organism evidence="2 3">
    <name type="scientific">Paraglaciecola psychrophila 170</name>
    <dbReference type="NCBI Taxonomy" id="1129794"/>
    <lineage>
        <taxon>Bacteria</taxon>
        <taxon>Pseudomonadati</taxon>
        <taxon>Pseudomonadota</taxon>
        <taxon>Gammaproteobacteria</taxon>
        <taxon>Alteromonadales</taxon>
        <taxon>Alteromonadaceae</taxon>
        <taxon>Paraglaciecola</taxon>
    </lineage>
</organism>
<dbReference type="EMBL" id="CP003837">
    <property type="protein sequence ID" value="AGH47249.1"/>
    <property type="molecule type" value="Genomic_DNA"/>
</dbReference>
<keyword evidence="1" id="KW-0472">Membrane</keyword>
<proteinExistence type="predicted"/>
<gene>
    <name evidence="2" type="ORF">C427_5150</name>
</gene>
<keyword evidence="1" id="KW-0812">Transmembrane</keyword>
<evidence type="ECO:0000313" key="3">
    <source>
        <dbReference type="Proteomes" id="UP000011864"/>
    </source>
</evidence>
<evidence type="ECO:0008006" key="4">
    <source>
        <dbReference type="Google" id="ProtNLM"/>
    </source>
</evidence>
<evidence type="ECO:0000313" key="2">
    <source>
        <dbReference type="EMBL" id="AGH47249.1"/>
    </source>
</evidence>
<feature type="transmembrane region" description="Helical" evidence="1">
    <location>
        <begin position="7"/>
        <end position="28"/>
    </location>
</feature>
<dbReference type="PATRIC" id="fig|1129794.4.peg.5135"/>
<feature type="transmembrane region" description="Helical" evidence="1">
    <location>
        <begin position="137"/>
        <end position="162"/>
    </location>
</feature>
<dbReference type="STRING" id="1129794.C427_5150"/>
<dbReference type="RefSeq" id="WP_007638069.1">
    <property type="nucleotide sequence ID" value="NC_020514.1"/>
</dbReference>
<dbReference type="Pfam" id="PF11157">
    <property type="entry name" value="DUF2937"/>
    <property type="match status" value="1"/>
</dbReference>
<evidence type="ECO:0000256" key="1">
    <source>
        <dbReference type="SAM" id="Phobius"/>
    </source>
</evidence>
<dbReference type="AlphaFoldDB" id="K6ZP91"/>
<dbReference type="eggNOG" id="ENOG5032YDB">
    <property type="taxonomic scope" value="Bacteria"/>
</dbReference>
<keyword evidence="1" id="KW-1133">Transmembrane helix</keyword>
<protein>
    <recommendedName>
        <fullName evidence="4">DUF2937 domain-containing protein</fullName>
    </recommendedName>
</protein>
<name>K6ZP91_9ALTE</name>